<feature type="transmembrane region" description="Helical" evidence="2">
    <location>
        <begin position="107"/>
        <end position="127"/>
    </location>
</feature>
<feature type="transmembrane region" description="Helical" evidence="2">
    <location>
        <begin position="173"/>
        <end position="191"/>
    </location>
</feature>
<dbReference type="RefSeq" id="WP_151558407.1">
    <property type="nucleotide sequence ID" value="NZ_WBMT01000002.1"/>
</dbReference>
<feature type="region of interest" description="Disordered" evidence="1">
    <location>
        <begin position="434"/>
        <end position="473"/>
    </location>
</feature>
<feature type="transmembrane region" description="Helical" evidence="2">
    <location>
        <begin position="133"/>
        <end position="166"/>
    </location>
</feature>
<evidence type="ECO:0000256" key="1">
    <source>
        <dbReference type="SAM" id="MobiDB-lite"/>
    </source>
</evidence>
<accession>A0A6H9ZB50</accession>
<keyword evidence="2" id="KW-1133">Transmembrane helix</keyword>
<dbReference type="Proteomes" id="UP000468735">
    <property type="component" value="Unassembled WGS sequence"/>
</dbReference>
<keyword evidence="4" id="KW-1185">Reference proteome</keyword>
<evidence type="ECO:0000313" key="3">
    <source>
        <dbReference type="EMBL" id="KAB2351552.1"/>
    </source>
</evidence>
<feature type="transmembrane region" description="Helical" evidence="2">
    <location>
        <begin position="362"/>
        <end position="380"/>
    </location>
</feature>
<dbReference type="EMBL" id="WBMT01000002">
    <property type="protein sequence ID" value="KAB2351552.1"/>
    <property type="molecule type" value="Genomic_DNA"/>
</dbReference>
<evidence type="ECO:0008006" key="5">
    <source>
        <dbReference type="Google" id="ProtNLM"/>
    </source>
</evidence>
<organism evidence="3 4">
    <name type="scientific">Actinomadura rudentiformis</name>
    <dbReference type="NCBI Taxonomy" id="359158"/>
    <lineage>
        <taxon>Bacteria</taxon>
        <taxon>Bacillati</taxon>
        <taxon>Actinomycetota</taxon>
        <taxon>Actinomycetes</taxon>
        <taxon>Streptosporangiales</taxon>
        <taxon>Thermomonosporaceae</taxon>
        <taxon>Actinomadura</taxon>
    </lineage>
</organism>
<gene>
    <name evidence="3" type="ORF">F8566_04800</name>
</gene>
<feature type="transmembrane region" description="Helical" evidence="2">
    <location>
        <begin position="79"/>
        <end position="100"/>
    </location>
</feature>
<keyword evidence="2" id="KW-0812">Transmembrane</keyword>
<evidence type="ECO:0000313" key="4">
    <source>
        <dbReference type="Proteomes" id="UP000468735"/>
    </source>
</evidence>
<dbReference type="AlphaFoldDB" id="A0A6H9ZB50"/>
<keyword evidence="2" id="KW-0472">Membrane</keyword>
<comment type="caution">
    <text evidence="3">The sequence shown here is derived from an EMBL/GenBank/DDBJ whole genome shotgun (WGS) entry which is preliminary data.</text>
</comment>
<feature type="transmembrane region" description="Helical" evidence="2">
    <location>
        <begin position="46"/>
        <end position="67"/>
    </location>
</feature>
<protein>
    <recommendedName>
        <fullName evidence="5">Glycosyltransferase RgtA/B/C/D-like domain-containing protein</fullName>
    </recommendedName>
</protein>
<sequence>MIGYPSPLWFGDSTTYLQGALSFEPSRLRPSGYSVFLWLLKPFESFTVTLSVQHAIGVLTGVLVYLLVWRGLRAGWPRWWSWVPGVIATALTVPVLYDAYQIELEHMLMSDGLFTFLLLAAVTVVLWRRRMSWWMGALAGVLMAFATLVRSTGLPLLLVVLLCMLIRRVGWRAIAAAMVGAAIPILIYMSWFDSVHGRFALTNTDKVWLYGRTVDFADCSIIKPRPEVAPFCRDGLPRNPEVAPALGALWGGNSGFSTLPDGLYDPQANKLAGEFAMAAITKQPGDYLKVIWRDTVRCFEWERANYPSRGIVDLYEFPVGASLSNWQALHAYPYGGSTADARVVEPQAAWVRDYQDRYFVRGPYLGAFMAVGLLGVLLRIRRLGGEVLLPLGTGLALLVIPAATADFDYRYILPALPFAVMAAGLTLARTPKPTIAPPEPVSLVKATTPKPKPNPNQEQPLKILSRRPSPSRR</sequence>
<proteinExistence type="predicted"/>
<dbReference type="OrthoDB" id="3212150at2"/>
<name>A0A6H9ZB50_9ACTN</name>
<reference evidence="3 4" key="1">
    <citation type="submission" date="2019-09" db="EMBL/GenBank/DDBJ databases">
        <title>Actinomadura physcomitrii sp. nov., a novel actinomycete isolated from moss [Physcomitrium sphaericum (Ludw) Fuernr].</title>
        <authorList>
            <person name="Zhuang X."/>
            <person name="Liu C."/>
        </authorList>
    </citation>
    <scope>NUCLEOTIDE SEQUENCE [LARGE SCALE GENOMIC DNA]</scope>
    <source>
        <strain evidence="3 4">HMC1</strain>
    </source>
</reference>
<evidence type="ECO:0000256" key="2">
    <source>
        <dbReference type="SAM" id="Phobius"/>
    </source>
</evidence>